<keyword evidence="2" id="KW-0472">Membrane</keyword>
<proteinExistence type="predicted"/>
<feature type="transmembrane region" description="Helical" evidence="2">
    <location>
        <begin position="196"/>
        <end position="219"/>
    </location>
</feature>
<name>A0A1S2PXY8_9ACTN</name>
<feature type="region of interest" description="Disordered" evidence="1">
    <location>
        <begin position="1"/>
        <end position="93"/>
    </location>
</feature>
<dbReference type="Pfam" id="PF20401">
    <property type="entry name" value="Rhomboid_2"/>
    <property type="match status" value="1"/>
</dbReference>
<feature type="transmembrane region" description="Helical" evidence="2">
    <location>
        <begin position="162"/>
        <end position="184"/>
    </location>
</feature>
<feature type="transmembrane region" description="Helical" evidence="2">
    <location>
        <begin position="110"/>
        <end position="131"/>
    </location>
</feature>
<accession>A0A1S2PXY8</accession>
<feature type="compositionally biased region" description="Low complexity" evidence="1">
    <location>
        <begin position="1"/>
        <end position="12"/>
    </location>
</feature>
<keyword evidence="2" id="KW-0812">Transmembrane</keyword>
<dbReference type="OrthoDB" id="3613079at2"/>
<feature type="compositionally biased region" description="Low complexity" evidence="1">
    <location>
        <begin position="47"/>
        <end position="69"/>
    </location>
</feature>
<evidence type="ECO:0000313" key="3">
    <source>
        <dbReference type="EMBL" id="OIJ98320.1"/>
    </source>
</evidence>
<dbReference type="EMBL" id="MLYO01000055">
    <property type="protein sequence ID" value="OIJ98320.1"/>
    <property type="molecule type" value="Genomic_DNA"/>
</dbReference>
<keyword evidence="2" id="KW-1133">Transmembrane helix</keyword>
<comment type="caution">
    <text evidence="3">The sequence shown here is derived from an EMBL/GenBank/DDBJ whole genome shotgun (WGS) entry which is preliminary data.</text>
</comment>
<keyword evidence="4" id="KW-1185">Reference proteome</keyword>
<dbReference type="RefSeq" id="WP_071384240.1">
    <property type="nucleotide sequence ID" value="NZ_MLYO01000055.1"/>
</dbReference>
<protein>
    <submittedName>
        <fullName evidence="3">Uncharacterized protein</fullName>
    </submittedName>
</protein>
<sequence length="301" mass="30253">MERTATGPAAAASPPPAGTPLSDGAAVVPAGAFEGLLDGMPRQRGTGPAAPSAALGSSPALDFSPTPGFARGGGAPGAGGASAEGGPRSVQAPRPVPAARLWRLLPTPGATPFTFGYAALLAVTSAFAAVADPGLVNALYQGSSTDVAHLVQSPAVVLLTSALWIAGGILSPYSAAFVLVLTALERRIGGGRAACVFLAGHVLATLATEVPVGLAVLAGHLPATSLHRLDYGISFGVAASIGSLAGLLRPWFRWPLLTVVAGLLLSDLAEFVDPMTDWGHLIALTIGVMSWPLVRRWARAA</sequence>
<evidence type="ECO:0000256" key="1">
    <source>
        <dbReference type="SAM" id="MobiDB-lite"/>
    </source>
</evidence>
<evidence type="ECO:0000256" key="2">
    <source>
        <dbReference type="SAM" id="Phobius"/>
    </source>
</evidence>
<organism evidence="3 4">
    <name type="scientific">Streptomyces monashensis</name>
    <dbReference type="NCBI Taxonomy" id="1678012"/>
    <lineage>
        <taxon>Bacteria</taxon>
        <taxon>Bacillati</taxon>
        <taxon>Actinomycetota</taxon>
        <taxon>Actinomycetes</taxon>
        <taxon>Kitasatosporales</taxon>
        <taxon>Streptomycetaceae</taxon>
        <taxon>Streptomyces</taxon>
    </lineage>
</organism>
<feature type="compositionally biased region" description="Gly residues" evidence="1">
    <location>
        <begin position="70"/>
        <end position="83"/>
    </location>
</feature>
<reference evidence="3 4" key="1">
    <citation type="submission" date="2016-10" db="EMBL/GenBank/DDBJ databases">
        <title>Genome sequence of Streptomyces sp. MUSC 1.</title>
        <authorList>
            <person name="Lee L.-H."/>
            <person name="Ser H.-L."/>
            <person name="Law J.W.-F."/>
        </authorList>
    </citation>
    <scope>NUCLEOTIDE SEQUENCE [LARGE SCALE GENOMIC DNA]</scope>
    <source>
        <strain evidence="3 4">MUSC 1</strain>
    </source>
</reference>
<dbReference type="InterPro" id="IPR046862">
    <property type="entry name" value="Rhomboid_2"/>
</dbReference>
<feature type="transmembrane region" description="Helical" evidence="2">
    <location>
        <begin position="231"/>
        <end position="248"/>
    </location>
</feature>
<dbReference type="Proteomes" id="UP000179642">
    <property type="component" value="Unassembled WGS sequence"/>
</dbReference>
<dbReference type="AlphaFoldDB" id="A0A1S2PXY8"/>
<evidence type="ECO:0000313" key="4">
    <source>
        <dbReference type="Proteomes" id="UP000179642"/>
    </source>
</evidence>
<gene>
    <name evidence="3" type="ORF">BIV23_30725</name>
</gene>